<dbReference type="AlphaFoldDB" id="A0A376FB60"/>
<reference evidence="1 2" key="1">
    <citation type="submission" date="2018-06" db="EMBL/GenBank/DDBJ databases">
        <authorList>
            <consortium name="Pathogen Informatics"/>
            <person name="Doyle S."/>
        </authorList>
    </citation>
    <scope>NUCLEOTIDE SEQUENCE [LARGE SCALE GENOMIC DNA]</scope>
    <source>
        <strain evidence="1 2">NCTC12123</strain>
    </source>
</reference>
<protein>
    <submittedName>
        <fullName evidence="1">Uncharacterized protein</fullName>
    </submittedName>
</protein>
<dbReference type="Proteomes" id="UP000255163">
    <property type="component" value="Unassembled WGS sequence"/>
</dbReference>
<accession>A0A376FB60</accession>
<sequence>MIVRFGHELVEDLGQLPGLGLSAAEANADRQIERLVTPCKRMAGNGGSDTFSQFKTVLRVA</sequence>
<evidence type="ECO:0000313" key="1">
    <source>
        <dbReference type="EMBL" id="STD20469.1"/>
    </source>
</evidence>
<name>A0A376FB60_ENTAS</name>
<proteinExistence type="predicted"/>
<evidence type="ECO:0000313" key="2">
    <source>
        <dbReference type="Proteomes" id="UP000255163"/>
    </source>
</evidence>
<gene>
    <name evidence="1" type="ORF">NCTC12123_01981</name>
</gene>
<organism evidence="1 2">
    <name type="scientific">Enterobacter asburiae</name>
    <dbReference type="NCBI Taxonomy" id="61645"/>
    <lineage>
        <taxon>Bacteria</taxon>
        <taxon>Pseudomonadati</taxon>
        <taxon>Pseudomonadota</taxon>
        <taxon>Gammaproteobacteria</taxon>
        <taxon>Enterobacterales</taxon>
        <taxon>Enterobacteriaceae</taxon>
        <taxon>Enterobacter</taxon>
        <taxon>Enterobacter cloacae complex</taxon>
    </lineage>
</organism>
<dbReference type="EMBL" id="UFYI01000007">
    <property type="protein sequence ID" value="STD20469.1"/>
    <property type="molecule type" value="Genomic_DNA"/>
</dbReference>